<evidence type="ECO:0000256" key="1">
    <source>
        <dbReference type="SAM" id="MobiDB-lite"/>
    </source>
</evidence>
<dbReference type="EMBL" id="CADCUC010000454">
    <property type="protein sequence ID" value="CAA9347816.1"/>
    <property type="molecule type" value="Genomic_DNA"/>
</dbReference>
<feature type="non-terminal residue" evidence="2">
    <location>
        <position position="1"/>
    </location>
</feature>
<organism evidence="2">
    <name type="scientific">uncultured Microvirga sp</name>
    <dbReference type="NCBI Taxonomy" id="412392"/>
    <lineage>
        <taxon>Bacteria</taxon>
        <taxon>Pseudomonadati</taxon>
        <taxon>Pseudomonadota</taxon>
        <taxon>Alphaproteobacteria</taxon>
        <taxon>Hyphomicrobiales</taxon>
        <taxon>Methylobacteriaceae</taxon>
        <taxon>Microvirga</taxon>
        <taxon>environmental samples</taxon>
    </lineage>
</organism>
<proteinExistence type="predicted"/>
<feature type="region of interest" description="Disordered" evidence="1">
    <location>
        <begin position="1"/>
        <end position="157"/>
    </location>
</feature>
<dbReference type="AlphaFoldDB" id="A0A6J4M7A3"/>
<evidence type="ECO:0000313" key="2">
    <source>
        <dbReference type="EMBL" id="CAA9347816.1"/>
    </source>
</evidence>
<feature type="non-terminal residue" evidence="2">
    <location>
        <position position="157"/>
    </location>
</feature>
<accession>A0A6J4M7A3</accession>
<protein>
    <submittedName>
        <fullName evidence="2">Oxidoreductase, GMC family</fullName>
    </submittedName>
</protein>
<feature type="compositionally biased region" description="Basic residues" evidence="1">
    <location>
        <begin position="29"/>
        <end position="45"/>
    </location>
</feature>
<name>A0A6J4M7A3_9HYPH</name>
<sequence>TPAREPRLGELGLARSARRARDPGQLPRNRSRSPLRRRRARARPPPRRDPALRRSRRRRNPAGAGGGHGPRPSRLRAPKRGDHISSLRHLPHGLGQRSGGRPAAPRARRRGALAGGLLDHAEHRLGQHQRAHHHDRRKSLGPDRRGSGAPLKPARGL</sequence>
<feature type="compositionally biased region" description="Basic residues" evidence="1">
    <location>
        <begin position="126"/>
        <end position="137"/>
    </location>
</feature>
<gene>
    <name evidence="2" type="ORF">AVDCRST_MAG90-2265</name>
</gene>
<reference evidence="2" key="1">
    <citation type="submission" date="2020-02" db="EMBL/GenBank/DDBJ databases">
        <authorList>
            <person name="Meier V. D."/>
        </authorList>
    </citation>
    <scope>NUCLEOTIDE SEQUENCE</scope>
    <source>
        <strain evidence="2">AVDCRST_MAG90</strain>
    </source>
</reference>